<dbReference type="PANTHER" id="PTHR30329:SF21">
    <property type="entry name" value="LIPOPROTEIN YIAD-RELATED"/>
    <property type="match status" value="1"/>
</dbReference>
<name>A0A2Z4GGV3_9BACT</name>
<evidence type="ECO:0000313" key="5">
    <source>
        <dbReference type="EMBL" id="AWW00620.1"/>
    </source>
</evidence>
<evidence type="ECO:0000259" key="4">
    <source>
        <dbReference type="PROSITE" id="PS51123"/>
    </source>
</evidence>
<keyword evidence="1" id="KW-0472">Membrane</keyword>
<evidence type="ECO:0000313" key="6">
    <source>
        <dbReference type="Proteomes" id="UP000249873"/>
    </source>
</evidence>
<evidence type="ECO:0000256" key="1">
    <source>
        <dbReference type="PROSITE-ProRule" id="PRU00473"/>
    </source>
</evidence>
<dbReference type="InterPro" id="IPR050330">
    <property type="entry name" value="Bact_OuterMem_StrucFunc"/>
</dbReference>
<dbReference type="RefSeq" id="WP_111373986.1">
    <property type="nucleotide sequence ID" value="NZ_CP029480.1"/>
</dbReference>
<protein>
    <recommendedName>
        <fullName evidence="4">OmpA-like domain-containing protein</fullName>
    </recommendedName>
</protein>
<dbReference type="CDD" id="cd07185">
    <property type="entry name" value="OmpA_C-like"/>
    <property type="match status" value="1"/>
</dbReference>
<proteinExistence type="predicted"/>
<dbReference type="GO" id="GO:0016020">
    <property type="term" value="C:membrane"/>
    <property type="evidence" value="ECO:0007669"/>
    <property type="project" value="UniProtKB-UniRule"/>
</dbReference>
<keyword evidence="2" id="KW-0175">Coiled coil</keyword>
<dbReference type="OrthoDB" id="9815217at2"/>
<evidence type="ECO:0000256" key="2">
    <source>
        <dbReference type="SAM" id="Coils"/>
    </source>
</evidence>
<dbReference type="EMBL" id="CP029480">
    <property type="protein sequence ID" value="AWW00620.1"/>
    <property type="molecule type" value="Genomic_DNA"/>
</dbReference>
<dbReference type="Proteomes" id="UP000249873">
    <property type="component" value="Chromosome"/>
</dbReference>
<dbReference type="SUPFAM" id="SSF103088">
    <property type="entry name" value="OmpA-like"/>
    <property type="match status" value="1"/>
</dbReference>
<dbReference type="Gene3D" id="3.30.1330.60">
    <property type="entry name" value="OmpA-like domain"/>
    <property type="match status" value="1"/>
</dbReference>
<feature type="domain" description="OmpA-like" evidence="4">
    <location>
        <begin position="168"/>
        <end position="290"/>
    </location>
</feature>
<feature type="coiled-coil region" evidence="2">
    <location>
        <begin position="47"/>
        <end position="99"/>
    </location>
</feature>
<dbReference type="PROSITE" id="PS51257">
    <property type="entry name" value="PROKAR_LIPOPROTEIN"/>
    <property type="match status" value="1"/>
</dbReference>
<dbReference type="PANTHER" id="PTHR30329">
    <property type="entry name" value="STATOR ELEMENT OF FLAGELLAR MOTOR COMPLEX"/>
    <property type="match status" value="1"/>
</dbReference>
<keyword evidence="3" id="KW-0732">Signal</keyword>
<gene>
    <name evidence="5" type="ORF">DJ013_21495</name>
</gene>
<evidence type="ECO:0000256" key="3">
    <source>
        <dbReference type="SAM" id="SignalP"/>
    </source>
</evidence>
<sequence length="304" mass="33921">MKKLKLVLVPLLLVGFFASCVSKKKYVDSQSKWKTASENLLTCNDDLISASQDISKLKSDLAAANMEVGNVTKFRQEQVKDLKDQITDLQKNRDQQVMQVEGLTVLSQAASNNVDKTLTQLGQKDKYINLLQAARTKVDSINLALAVNLKSSIGLDLNDKDIDIKVDKTVVMINLSDAMMYNSGSHNLTPRAKEVLGKISKIIKSRPDLEVMVEGYTDNQPINNAVAQDNWELSVKRSTSVIRVLQDMYGVDPNRLIAAGRGEYNTMVPNNTAENMAKNRRTRIILMPKLDQFYDLLNPDMAGK</sequence>
<reference evidence="5 6" key="1">
    <citation type="submission" date="2018-05" db="EMBL/GenBank/DDBJ databases">
        <title>Complete genome sequence of Arcticibacterium luteifluviistationis SM1504T, a cytophagaceae bacterium isolated from Arctic surface seawater.</title>
        <authorList>
            <person name="Li Y."/>
            <person name="Qin Q.-L."/>
        </authorList>
    </citation>
    <scope>NUCLEOTIDE SEQUENCE [LARGE SCALE GENOMIC DNA]</scope>
    <source>
        <strain evidence="5 6">SM1504</strain>
    </source>
</reference>
<keyword evidence="6" id="KW-1185">Reference proteome</keyword>
<dbReference type="PROSITE" id="PS51123">
    <property type="entry name" value="OMPA_2"/>
    <property type="match status" value="1"/>
</dbReference>
<feature type="signal peptide" evidence="3">
    <location>
        <begin position="1"/>
        <end position="20"/>
    </location>
</feature>
<dbReference type="KEGG" id="als:DJ013_21495"/>
<accession>A0A2Z4GGV3</accession>
<dbReference type="AlphaFoldDB" id="A0A2Z4GGV3"/>
<organism evidence="5 6">
    <name type="scientific">Arcticibacterium luteifluviistationis</name>
    <dbReference type="NCBI Taxonomy" id="1784714"/>
    <lineage>
        <taxon>Bacteria</taxon>
        <taxon>Pseudomonadati</taxon>
        <taxon>Bacteroidota</taxon>
        <taxon>Cytophagia</taxon>
        <taxon>Cytophagales</taxon>
        <taxon>Leadbetterellaceae</taxon>
        <taxon>Arcticibacterium</taxon>
    </lineage>
</organism>
<dbReference type="InterPro" id="IPR036737">
    <property type="entry name" value="OmpA-like_sf"/>
</dbReference>
<dbReference type="InterPro" id="IPR006665">
    <property type="entry name" value="OmpA-like"/>
</dbReference>
<dbReference type="Pfam" id="PF00691">
    <property type="entry name" value="OmpA"/>
    <property type="match status" value="1"/>
</dbReference>
<feature type="chain" id="PRO_5016447108" description="OmpA-like domain-containing protein" evidence="3">
    <location>
        <begin position="21"/>
        <end position="304"/>
    </location>
</feature>